<dbReference type="EnsemblMetazoa" id="XM_019906016.1">
    <property type="protein sequence ID" value="XP_019761575.1"/>
    <property type="gene ID" value="LOC109538662"/>
</dbReference>
<feature type="compositionally biased region" description="Polar residues" evidence="14">
    <location>
        <begin position="437"/>
        <end position="446"/>
    </location>
</feature>
<dbReference type="Proteomes" id="UP000019118">
    <property type="component" value="Unassembled WGS sequence"/>
</dbReference>
<dbReference type="PANTHER" id="PTHR46379:SF1">
    <property type="entry name" value="ZINC FINGER MYND DOMAIN-CONTAINING PROTEIN 11"/>
    <property type="match status" value="1"/>
</dbReference>
<dbReference type="Gene3D" id="6.10.140.2220">
    <property type="match status" value="1"/>
</dbReference>
<keyword evidence="4" id="KW-0597">Phosphoprotein</keyword>
<dbReference type="PROSITE" id="PS52014">
    <property type="entry name" value="SAMD1_WH"/>
    <property type="match status" value="1"/>
</dbReference>
<keyword evidence="3" id="KW-0158">Chromosome</keyword>
<dbReference type="SUPFAM" id="SSF47370">
    <property type="entry name" value="Bromodomain"/>
    <property type="match status" value="1"/>
</dbReference>
<feature type="region of interest" description="Disordered" evidence="14">
    <location>
        <begin position="451"/>
        <end position="536"/>
    </location>
</feature>
<evidence type="ECO:0000259" key="15">
    <source>
        <dbReference type="PROSITE" id="PS50812"/>
    </source>
</evidence>
<feature type="region of interest" description="Disordered" evidence="14">
    <location>
        <begin position="427"/>
        <end position="446"/>
    </location>
</feature>
<evidence type="ECO:0000256" key="9">
    <source>
        <dbReference type="ARBA" id="ARBA00023015"/>
    </source>
</evidence>
<evidence type="ECO:0000313" key="21">
    <source>
        <dbReference type="Proteomes" id="UP000019118"/>
    </source>
</evidence>
<dbReference type="InterPro" id="IPR048589">
    <property type="entry name" value="SAMD1-like_WH"/>
</dbReference>
<dbReference type="STRING" id="77166.N6UCC0"/>
<keyword evidence="11" id="KW-0804">Transcription</keyword>
<organism evidence="18">
    <name type="scientific">Dendroctonus ponderosae</name>
    <name type="common">Mountain pine beetle</name>
    <dbReference type="NCBI Taxonomy" id="77166"/>
    <lineage>
        <taxon>Eukaryota</taxon>
        <taxon>Metazoa</taxon>
        <taxon>Ecdysozoa</taxon>
        <taxon>Arthropoda</taxon>
        <taxon>Hexapoda</taxon>
        <taxon>Insecta</taxon>
        <taxon>Pterygota</taxon>
        <taxon>Neoptera</taxon>
        <taxon>Endopterygota</taxon>
        <taxon>Coleoptera</taxon>
        <taxon>Polyphaga</taxon>
        <taxon>Cucujiformia</taxon>
        <taxon>Curculionidae</taxon>
        <taxon>Scolytinae</taxon>
        <taxon>Dendroctonus</taxon>
    </lineage>
</organism>
<dbReference type="InterPro" id="IPR057053">
    <property type="entry name" value="MYND_ZMYND11_ZMYD8"/>
</dbReference>
<dbReference type="FunFam" id="6.10.140.2220:FF:000002">
    <property type="entry name" value="Protein kinase C-binding protein 1 isoform C"/>
    <property type="match status" value="1"/>
</dbReference>
<dbReference type="GO" id="GO:0005694">
    <property type="term" value="C:chromosome"/>
    <property type="evidence" value="ECO:0007669"/>
    <property type="project" value="UniProtKB-SubCell"/>
</dbReference>
<dbReference type="OrthoDB" id="6272564at2759"/>
<reference evidence="21 22" key="1">
    <citation type="journal article" date="2013" name="Genome Biol.">
        <title>Draft genome of the mountain pine beetle, Dendroctonus ponderosae Hopkins, a major forest pest.</title>
        <authorList>
            <person name="Keeling C.I."/>
            <person name="Yuen M.M."/>
            <person name="Liao N.Y."/>
            <person name="Docking T.R."/>
            <person name="Chan S.K."/>
            <person name="Taylor G.A."/>
            <person name="Palmquist D.L."/>
            <person name="Jackman S.D."/>
            <person name="Nguyen A."/>
            <person name="Li M."/>
            <person name="Henderson H."/>
            <person name="Janes J.K."/>
            <person name="Zhao Y."/>
            <person name="Pandoh P."/>
            <person name="Moore R."/>
            <person name="Sperling F.A."/>
            <person name="Huber D.P."/>
            <person name="Birol I."/>
            <person name="Jones S.J."/>
            <person name="Bohlmann J."/>
        </authorList>
    </citation>
    <scope>NUCLEOTIDE SEQUENCE</scope>
</reference>
<feature type="domain" description="SAMD1-like winged helix (WH)" evidence="17">
    <location>
        <begin position="3"/>
        <end position="80"/>
    </location>
</feature>
<keyword evidence="6 13" id="KW-0863">Zinc-finger</keyword>
<name>N6UCC0_DENPD</name>
<evidence type="ECO:0008006" key="23">
    <source>
        <dbReference type="Google" id="ProtNLM"/>
    </source>
</evidence>
<keyword evidence="9" id="KW-0805">Transcription regulation</keyword>
<keyword evidence="8" id="KW-0156">Chromatin regulator</keyword>
<evidence type="ECO:0000259" key="17">
    <source>
        <dbReference type="PROSITE" id="PS52014"/>
    </source>
</evidence>
<evidence type="ECO:0000313" key="22">
    <source>
        <dbReference type="Proteomes" id="UP000030742"/>
    </source>
</evidence>
<dbReference type="Pfam" id="PF00855">
    <property type="entry name" value="PWWP"/>
    <property type="match status" value="1"/>
</dbReference>
<evidence type="ECO:0000313" key="20">
    <source>
        <dbReference type="EnsemblMetazoa" id="XP_019761575.1"/>
    </source>
</evidence>
<dbReference type="CDD" id="cd20159">
    <property type="entry name" value="PWWP_BS69"/>
    <property type="match status" value="1"/>
</dbReference>
<comment type="subcellular location">
    <subcellularLocation>
        <location evidence="2">Chromosome</location>
    </subcellularLocation>
    <subcellularLocation>
        <location evidence="1">Nucleus</location>
    </subcellularLocation>
</comment>
<evidence type="ECO:0000313" key="19">
    <source>
        <dbReference type="EMBL" id="ERL86948.1"/>
    </source>
</evidence>
<dbReference type="Gene3D" id="1.20.920.10">
    <property type="entry name" value="Bromodomain-like"/>
    <property type="match status" value="1"/>
</dbReference>
<dbReference type="EMBL" id="KB631899">
    <property type="protein sequence ID" value="ERL86948.1"/>
    <property type="molecule type" value="Genomic_DNA"/>
</dbReference>
<dbReference type="GO" id="GO:0008270">
    <property type="term" value="F:zinc ion binding"/>
    <property type="evidence" value="ECO:0007669"/>
    <property type="project" value="UniProtKB-KW"/>
</dbReference>
<dbReference type="Proteomes" id="UP000030742">
    <property type="component" value="Unassembled WGS sequence"/>
</dbReference>
<dbReference type="PROSITE" id="PS50865">
    <property type="entry name" value="ZF_MYND_2"/>
    <property type="match status" value="1"/>
</dbReference>
<dbReference type="Gene3D" id="2.30.30.140">
    <property type="match status" value="1"/>
</dbReference>
<evidence type="ECO:0000256" key="2">
    <source>
        <dbReference type="ARBA" id="ARBA00004286"/>
    </source>
</evidence>
<evidence type="ECO:0000256" key="13">
    <source>
        <dbReference type="PROSITE-ProRule" id="PRU00134"/>
    </source>
</evidence>
<dbReference type="SUPFAM" id="SSF63748">
    <property type="entry name" value="Tudor/PWWP/MBT"/>
    <property type="match status" value="1"/>
</dbReference>
<sequence length="645" mass="74597">MAIRRHCDPINVKKIWDAIRLASAGHQSCDSNRILKHFQKSNDCTQEQVELYINQCVKDGLIIVNKKANAEQTYKVTDQNQPQFVFKDWYCFECHLAGDVKVCENCFRVFHFDCIKIAEQRFNIHKPSDSLRSSIDAGMNVGEISMDISTSSNAADKSSVHLFNEKLCSVCNIINIDDCKMDKSEMNYLLKFVLHRIRTWLPYTITENIGEDERPSWLTDTELTWRANQLFCEHRDMSVLEVNLNSEAYNILSEFLADILTIQHNVAIFHGSKSLEHSAAEMMIRDALHDISELKNCVDCYKHSNEKIHLRWFTLPCRNPHELVWAKQKGYPYWPAKVIKETSSHYDVRFFGGKHERSLIHKSYIKPITVPKEKLKIKSSTAFTKALEELIYHQKLLSDPQEIENLLSVSKNKKVQKRPLLSVSHAAKSFKKKGQSPARQTSNSPAIQEIQSEAGSSDMSQRTPSKRPKLEAEGGSSEVISGNVIDISDGEEEETDYSFRGNSGAADPFRFDEHQEQVSSSTENYKKPPQSADLHQLDQPYSDSVEKMRRMVEPLSDKKEIIKCTMDCMQAEIDRITDEHNEHLKRLFESHNMQISETKKKQWCFNCEQDAIYHCCWNTAYCSQTCQQQHWQAEHKKVCRRKRQI</sequence>
<dbReference type="SMART" id="SM00293">
    <property type="entry name" value="PWWP"/>
    <property type="match status" value="1"/>
</dbReference>
<dbReference type="HOGENOM" id="CLU_031462_2_0_1"/>
<reference evidence="20" key="2">
    <citation type="submission" date="2024-08" db="UniProtKB">
        <authorList>
            <consortium name="EnsemblMetazoa"/>
        </authorList>
    </citation>
    <scope>IDENTIFICATION</scope>
</reference>
<dbReference type="EnsemblMetazoa" id="XM_019906017.1">
    <property type="protein sequence ID" value="XP_019761576.1"/>
    <property type="gene ID" value="LOC109538662"/>
</dbReference>
<dbReference type="InterPro" id="IPR000313">
    <property type="entry name" value="PWWP_dom"/>
</dbReference>
<accession>N6UCC0</accession>
<dbReference type="GO" id="GO:0003714">
    <property type="term" value="F:transcription corepressor activity"/>
    <property type="evidence" value="ECO:0007669"/>
    <property type="project" value="InterPro"/>
</dbReference>
<dbReference type="Pfam" id="PF24324">
    <property type="entry name" value="MYND_ZMYND11_ZMYD8"/>
    <property type="match status" value="1"/>
</dbReference>
<dbReference type="SUPFAM" id="SSF144232">
    <property type="entry name" value="HIT/MYND zinc finger-like"/>
    <property type="match status" value="1"/>
</dbReference>
<protein>
    <recommendedName>
        <fullName evidence="23">MYND-type domain-containing protein</fullName>
    </recommendedName>
</protein>
<dbReference type="OMA" id="HQIWDAI"/>
<dbReference type="GO" id="GO:0140006">
    <property type="term" value="F:histone H3 reader activity"/>
    <property type="evidence" value="ECO:0007669"/>
    <property type="project" value="UniProtKB-ARBA"/>
</dbReference>
<evidence type="ECO:0000256" key="1">
    <source>
        <dbReference type="ARBA" id="ARBA00004123"/>
    </source>
</evidence>
<evidence type="ECO:0000256" key="6">
    <source>
        <dbReference type="ARBA" id="ARBA00022771"/>
    </source>
</evidence>
<evidence type="ECO:0000256" key="4">
    <source>
        <dbReference type="ARBA" id="ARBA00022553"/>
    </source>
</evidence>
<dbReference type="AlphaFoldDB" id="N6UCC0"/>
<dbReference type="PANTHER" id="PTHR46379">
    <property type="entry name" value="ZINC FINGER MYND DOMAIN-CONTAINING"/>
    <property type="match status" value="1"/>
</dbReference>
<dbReference type="GO" id="GO:0003677">
    <property type="term" value="F:DNA binding"/>
    <property type="evidence" value="ECO:0007669"/>
    <property type="project" value="InterPro"/>
</dbReference>
<evidence type="ECO:0000256" key="3">
    <source>
        <dbReference type="ARBA" id="ARBA00022454"/>
    </source>
</evidence>
<evidence type="ECO:0000256" key="12">
    <source>
        <dbReference type="ARBA" id="ARBA00023242"/>
    </source>
</evidence>
<dbReference type="GO" id="GO:0009966">
    <property type="term" value="P:regulation of signal transduction"/>
    <property type="evidence" value="ECO:0007669"/>
    <property type="project" value="TreeGrafter"/>
</dbReference>
<keyword evidence="5" id="KW-0479">Metal-binding</keyword>
<keyword evidence="12" id="KW-0539">Nucleus</keyword>
<dbReference type="InterPro" id="IPR002893">
    <property type="entry name" value="Znf_MYND"/>
</dbReference>
<dbReference type="SUPFAM" id="SSF57903">
    <property type="entry name" value="FYVE/PHD zinc finger"/>
    <property type="match status" value="1"/>
</dbReference>
<keyword evidence="21" id="KW-1185">Reference proteome</keyword>
<dbReference type="InterPro" id="IPR047268">
    <property type="entry name" value="PWWP_BS69"/>
</dbReference>
<dbReference type="PROSITE" id="PS01360">
    <property type="entry name" value="ZF_MYND_1"/>
    <property type="match status" value="1"/>
</dbReference>
<dbReference type="GO" id="GO:0034243">
    <property type="term" value="P:regulation of transcription elongation by RNA polymerase II"/>
    <property type="evidence" value="ECO:0007669"/>
    <property type="project" value="InterPro"/>
</dbReference>
<evidence type="ECO:0000256" key="5">
    <source>
        <dbReference type="ARBA" id="ARBA00022723"/>
    </source>
</evidence>
<evidence type="ECO:0000256" key="8">
    <source>
        <dbReference type="ARBA" id="ARBA00022853"/>
    </source>
</evidence>
<dbReference type="InterPro" id="IPR011011">
    <property type="entry name" value="Znf_FYVE_PHD"/>
</dbReference>
<dbReference type="InterPro" id="IPR036427">
    <property type="entry name" value="Bromodomain-like_sf"/>
</dbReference>
<evidence type="ECO:0000256" key="7">
    <source>
        <dbReference type="ARBA" id="ARBA00022833"/>
    </source>
</evidence>
<feature type="non-terminal residue" evidence="18">
    <location>
        <position position="1"/>
    </location>
</feature>
<proteinExistence type="predicted"/>
<dbReference type="EMBL" id="KB740984">
    <property type="protein sequence ID" value="ENN76302.1"/>
    <property type="molecule type" value="Genomic_DNA"/>
</dbReference>
<gene>
    <name evidence="20" type="primary">109538662</name>
    <name evidence="19" type="ORF">D910_04351</name>
    <name evidence="18" type="ORF">YQE_07265</name>
</gene>
<feature type="domain" description="MYND-type" evidence="16">
    <location>
        <begin position="604"/>
        <end position="639"/>
    </location>
</feature>
<evidence type="ECO:0000256" key="14">
    <source>
        <dbReference type="SAM" id="MobiDB-lite"/>
    </source>
</evidence>
<evidence type="ECO:0000256" key="11">
    <source>
        <dbReference type="ARBA" id="ARBA00023163"/>
    </source>
</evidence>
<keyword evidence="7" id="KW-0862">Zinc</keyword>
<evidence type="ECO:0000259" key="16">
    <source>
        <dbReference type="PROSITE" id="PS50865"/>
    </source>
</evidence>
<dbReference type="InterPro" id="IPR047269">
    <property type="entry name" value="ZMY11"/>
</dbReference>
<dbReference type="GO" id="GO:0005634">
    <property type="term" value="C:nucleus"/>
    <property type="evidence" value="ECO:0007669"/>
    <property type="project" value="UniProtKB-SubCell"/>
</dbReference>
<keyword evidence="10" id="KW-0103">Bromodomain</keyword>
<feature type="compositionally biased region" description="Polar residues" evidence="14">
    <location>
        <begin position="451"/>
        <end position="463"/>
    </location>
</feature>
<evidence type="ECO:0000256" key="10">
    <source>
        <dbReference type="ARBA" id="ARBA00023117"/>
    </source>
</evidence>
<feature type="domain" description="PWWP" evidence="15">
    <location>
        <begin position="320"/>
        <end position="371"/>
    </location>
</feature>
<dbReference type="PROSITE" id="PS50812">
    <property type="entry name" value="PWWP"/>
    <property type="match status" value="1"/>
</dbReference>
<evidence type="ECO:0000313" key="18">
    <source>
        <dbReference type="EMBL" id="ENN76302.1"/>
    </source>
</evidence>